<dbReference type="PROSITE" id="PS00374">
    <property type="entry name" value="MGMT"/>
    <property type="match status" value="1"/>
</dbReference>
<feature type="domain" description="Methylated-DNA-[protein]-cysteine S-methyltransferase DNA binding" evidence="7">
    <location>
        <begin position="3"/>
        <end position="81"/>
    </location>
</feature>
<evidence type="ECO:0000259" key="7">
    <source>
        <dbReference type="Pfam" id="PF01035"/>
    </source>
</evidence>
<keyword evidence="4" id="KW-0227">DNA damage</keyword>
<evidence type="ECO:0000256" key="5">
    <source>
        <dbReference type="ARBA" id="ARBA00023204"/>
    </source>
</evidence>
<dbReference type="Proteomes" id="UP000823882">
    <property type="component" value="Unassembled WGS sequence"/>
</dbReference>
<dbReference type="Gene3D" id="1.10.10.10">
    <property type="entry name" value="Winged helix-like DNA-binding domain superfamily/Winged helix DNA-binding domain"/>
    <property type="match status" value="1"/>
</dbReference>
<evidence type="ECO:0000256" key="6">
    <source>
        <dbReference type="ARBA" id="ARBA00049348"/>
    </source>
</evidence>
<reference evidence="8" key="1">
    <citation type="journal article" date="2021" name="PeerJ">
        <title>Extensive microbial diversity within the chicken gut microbiome revealed by metagenomics and culture.</title>
        <authorList>
            <person name="Gilroy R."/>
            <person name="Ravi A."/>
            <person name="Getino M."/>
            <person name="Pursley I."/>
            <person name="Horton D.L."/>
            <person name="Alikhan N.F."/>
            <person name="Baker D."/>
            <person name="Gharbi K."/>
            <person name="Hall N."/>
            <person name="Watson M."/>
            <person name="Adriaenssens E.M."/>
            <person name="Foster-Nyarko E."/>
            <person name="Jarju S."/>
            <person name="Secka A."/>
            <person name="Antonio M."/>
            <person name="Oren A."/>
            <person name="Chaudhuri R.R."/>
            <person name="La Ragione R."/>
            <person name="Hildebrand F."/>
            <person name="Pallen M.J."/>
        </authorList>
    </citation>
    <scope>NUCLEOTIDE SEQUENCE</scope>
    <source>
        <strain evidence="8">CHK186-1790</strain>
    </source>
</reference>
<sequence length="99" mass="10453">MSYYEKVYALARRIPPGQAATYGQLALMTGSPRASRVVGGAMAACSDPTVPCHRVLGKGGVLREGAFGPGVQRSLLEAEGVPFTPDGRVDLSRCRWDGS</sequence>
<dbReference type="InterPro" id="IPR001497">
    <property type="entry name" value="MethylDNA_cys_MeTrfase_AS"/>
</dbReference>
<keyword evidence="2" id="KW-0489">Methyltransferase</keyword>
<protein>
    <submittedName>
        <fullName evidence="8">MGMT family protein</fullName>
    </submittedName>
</protein>
<dbReference type="InterPro" id="IPR036388">
    <property type="entry name" value="WH-like_DNA-bd_sf"/>
</dbReference>
<dbReference type="InterPro" id="IPR052520">
    <property type="entry name" value="ATL_DNA_repair"/>
</dbReference>
<dbReference type="CDD" id="cd06445">
    <property type="entry name" value="ATase"/>
    <property type="match status" value="1"/>
</dbReference>
<dbReference type="AlphaFoldDB" id="A0A9D2T0J2"/>
<accession>A0A9D2T0J2</accession>
<comment type="catalytic activity">
    <reaction evidence="1">
        <text>a 4-O-methyl-thymidine in DNA + L-cysteinyl-[protein] = a thymidine in DNA + S-methyl-L-cysteinyl-[protein]</text>
        <dbReference type="Rhea" id="RHEA:53428"/>
        <dbReference type="Rhea" id="RHEA-COMP:10131"/>
        <dbReference type="Rhea" id="RHEA-COMP:10132"/>
        <dbReference type="Rhea" id="RHEA-COMP:13555"/>
        <dbReference type="Rhea" id="RHEA-COMP:13556"/>
        <dbReference type="ChEBI" id="CHEBI:29950"/>
        <dbReference type="ChEBI" id="CHEBI:82612"/>
        <dbReference type="ChEBI" id="CHEBI:137386"/>
        <dbReference type="ChEBI" id="CHEBI:137387"/>
        <dbReference type="EC" id="2.1.1.63"/>
    </reaction>
</comment>
<dbReference type="PANTHER" id="PTHR42942:SF1">
    <property type="entry name" value="ALKYLTRANSFERASE-LIKE PROTEIN 1"/>
    <property type="match status" value="1"/>
</dbReference>
<evidence type="ECO:0000256" key="1">
    <source>
        <dbReference type="ARBA" id="ARBA00001286"/>
    </source>
</evidence>
<evidence type="ECO:0000256" key="4">
    <source>
        <dbReference type="ARBA" id="ARBA00022763"/>
    </source>
</evidence>
<name>A0A9D2T0J2_9FIRM</name>
<dbReference type="EMBL" id="DWWJ01000199">
    <property type="protein sequence ID" value="HJC41982.1"/>
    <property type="molecule type" value="Genomic_DNA"/>
</dbReference>
<dbReference type="GO" id="GO:0006281">
    <property type="term" value="P:DNA repair"/>
    <property type="evidence" value="ECO:0007669"/>
    <property type="project" value="UniProtKB-KW"/>
</dbReference>
<evidence type="ECO:0000313" key="9">
    <source>
        <dbReference type="Proteomes" id="UP000823882"/>
    </source>
</evidence>
<reference evidence="8" key="2">
    <citation type="submission" date="2021-04" db="EMBL/GenBank/DDBJ databases">
        <authorList>
            <person name="Gilroy R."/>
        </authorList>
    </citation>
    <scope>NUCLEOTIDE SEQUENCE</scope>
    <source>
        <strain evidence="8">CHK186-1790</strain>
    </source>
</reference>
<evidence type="ECO:0000256" key="3">
    <source>
        <dbReference type="ARBA" id="ARBA00022679"/>
    </source>
</evidence>
<evidence type="ECO:0000313" key="8">
    <source>
        <dbReference type="EMBL" id="HJC41982.1"/>
    </source>
</evidence>
<dbReference type="GO" id="GO:0003908">
    <property type="term" value="F:methylated-DNA-[protein]-cysteine S-methyltransferase activity"/>
    <property type="evidence" value="ECO:0007669"/>
    <property type="project" value="UniProtKB-EC"/>
</dbReference>
<proteinExistence type="predicted"/>
<comment type="caution">
    <text evidence="8">The sequence shown here is derived from an EMBL/GenBank/DDBJ whole genome shotgun (WGS) entry which is preliminary data.</text>
</comment>
<dbReference type="InterPro" id="IPR014048">
    <property type="entry name" value="MethylDNA_cys_MeTrfase_DNA-bd"/>
</dbReference>
<dbReference type="PANTHER" id="PTHR42942">
    <property type="entry name" value="6-O-METHYLGUANINE DNA METHYLTRANSFERASE"/>
    <property type="match status" value="1"/>
</dbReference>
<keyword evidence="3" id="KW-0808">Transferase</keyword>
<gene>
    <name evidence="8" type="ORF">H9701_10605</name>
</gene>
<dbReference type="InterPro" id="IPR036217">
    <property type="entry name" value="MethylDNA_cys_MeTrfase_DNAb"/>
</dbReference>
<organism evidence="8 9">
    <name type="scientific">Candidatus Intestinimonas pullistercoris</name>
    <dbReference type="NCBI Taxonomy" id="2838623"/>
    <lineage>
        <taxon>Bacteria</taxon>
        <taxon>Bacillati</taxon>
        <taxon>Bacillota</taxon>
        <taxon>Clostridia</taxon>
        <taxon>Eubacteriales</taxon>
        <taxon>Intestinimonas</taxon>
    </lineage>
</organism>
<dbReference type="Pfam" id="PF01035">
    <property type="entry name" value="DNA_binding_1"/>
    <property type="match status" value="1"/>
</dbReference>
<dbReference type="GO" id="GO:0032259">
    <property type="term" value="P:methylation"/>
    <property type="evidence" value="ECO:0007669"/>
    <property type="project" value="UniProtKB-KW"/>
</dbReference>
<evidence type="ECO:0000256" key="2">
    <source>
        <dbReference type="ARBA" id="ARBA00022603"/>
    </source>
</evidence>
<dbReference type="NCBIfam" id="TIGR00589">
    <property type="entry name" value="ogt"/>
    <property type="match status" value="1"/>
</dbReference>
<keyword evidence="5" id="KW-0234">DNA repair</keyword>
<comment type="catalytic activity">
    <reaction evidence="6">
        <text>a 6-O-methyl-2'-deoxyguanosine in DNA + L-cysteinyl-[protein] = S-methyl-L-cysteinyl-[protein] + a 2'-deoxyguanosine in DNA</text>
        <dbReference type="Rhea" id="RHEA:24000"/>
        <dbReference type="Rhea" id="RHEA-COMP:10131"/>
        <dbReference type="Rhea" id="RHEA-COMP:10132"/>
        <dbReference type="Rhea" id="RHEA-COMP:11367"/>
        <dbReference type="Rhea" id="RHEA-COMP:11368"/>
        <dbReference type="ChEBI" id="CHEBI:29950"/>
        <dbReference type="ChEBI" id="CHEBI:82612"/>
        <dbReference type="ChEBI" id="CHEBI:85445"/>
        <dbReference type="ChEBI" id="CHEBI:85448"/>
        <dbReference type="EC" id="2.1.1.63"/>
    </reaction>
</comment>
<dbReference type="SUPFAM" id="SSF46767">
    <property type="entry name" value="Methylated DNA-protein cysteine methyltransferase, C-terminal domain"/>
    <property type="match status" value="1"/>
</dbReference>